<sequence length="245" mass="24608">MTPTTSERSKAIARPLLAVESSGGALSTAIVMPDGVVRARMDEIMMRGHAERIVAMIAETLNAADLAARDLGAVASSVGPGSFTGIRVGLAAARGVGLAAGLPVIGIGSAAAVAYGAREQAAGRPILVLIDSRRADLFVQAFDADATSLGEAVALPPEDLRGFVEGLAGDGLYVTGDAVADHIDALTLPGVELAPSGPPSAVSVAMLALAALHAPEALPAAAPVYIRPPDAAVPAFGGRLKRLVR</sequence>
<reference evidence="3" key="1">
    <citation type="journal article" date="2019" name="Int. J. Syst. Evol. Microbiol.">
        <title>The Global Catalogue of Microorganisms (GCM) 10K type strain sequencing project: providing services to taxonomists for standard genome sequencing and annotation.</title>
        <authorList>
            <consortium name="The Broad Institute Genomics Platform"/>
            <consortium name="The Broad Institute Genome Sequencing Center for Infectious Disease"/>
            <person name="Wu L."/>
            <person name="Ma J."/>
        </authorList>
    </citation>
    <scope>NUCLEOTIDE SEQUENCE [LARGE SCALE GENOMIC DNA]</scope>
    <source>
        <strain evidence="3">CGMCC 1.19062</strain>
    </source>
</reference>
<dbReference type="EC" id="2.3.1.234" evidence="2"/>
<dbReference type="Proteomes" id="UP001597295">
    <property type="component" value="Unassembled WGS sequence"/>
</dbReference>
<dbReference type="PANTHER" id="PTHR11735:SF11">
    <property type="entry name" value="TRNA THREONYLCARBAMOYLADENOSINE BIOSYNTHESIS PROTEIN TSAB"/>
    <property type="match status" value="1"/>
</dbReference>
<dbReference type="GO" id="GO:0061711">
    <property type="term" value="F:tRNA N(6)-L-threonylcarbamoyladenine synthase activity"/>
    <property type="evidence" value="ECO:0007669"/>
    <property type="project" value="UniProtKB-EC"/>
</dbReference>
<dbReference type="EMBL" id="JBHUIP010000012">
    <property type="protein sequence ID" value="MFD2264122.1"/>
    <property type="molecule type" value="Genomic_DNA"/>
</dbReference>
<dbReference type="PANTHER" id="PTHR11735">
    <property type="entry name" value="TRNA N6-ADENOSINE THREONYLCARBAMOYLTRANSFERASE"/>
    <property type="match status" value="1"/>
</dbReference>
<dbReference type="InterPro" id="IPR043129">
    <property type="entry name" value="ATPase_NBD"/>
</dbReference>
<dbReference type="NCBIfam" id="TIGR03725">
    <property type="entry name" value="T6A_YeaZ"/>
    <property type="match status" value="1"/>
</dbReference>
<feature type="domain" description="Gcp-like" evidence="1">
    <location>
        <begin position="43"/>
        <end position="151"/>
    </location>
</feature>
<evidence type="ECO:0000313" key="2">
    <source>
        <dbReference type="EMBL" id="MFD2264122.1"/>
    </source>
</evidence>
<keyword evidence="3" id="KW-1185">Reference proteome</keyword>
<name>A0ABW5DSR3_9PROT</name>
<evidence type="ECO:0000259" key="1">
    <source>
        <dbReference type="Pfam" id="PF00814"/>
    </source>
</evidence>
<protein>
    <submittedName>
        <fullName evidence="2">tRNA (Adenosine(37)-N6)-threonylcarbamoyltransferase complex dimerization subunit type 1 TsaB</fullName>
        <ecNumber evidence="2">2.3.1.234</ecNumber>
    </submittedName>
</protein>
<dbReference type="Pfam" id="PF00814">
    <property type="entry name" value="TsaD"/>
    <property type="match status" value="1"/>
</dbReference>
<gene>
    <name evidence="2" type="primary">tsaB</name>
    <name evidence="2" type="ORF">ACFSM5_14570</name>
</gene>
<organism evidence="2 3">
    <name type="scientific">Lacibacterium aquatile</name>
    <dbReference type="NCBI Taxonomy" id="1168082"/>
    <lineage>
        <taxon>Bacteria</taxon>
        <taxon>Pseudomonadati</taxon>
        <taxon>Pseudomonadota</taxon>
        <taxon>Alphaproteobacteria</taxon>
        <taxon>Rhodospirillales</taxon>
        <taxon>Rhodospirillaceae</taxon>
    </lineage>
</organism>
<evidence type="ECO:0000313" key="3">
    <source>
        <dbReference type="Proteomes" id="UP001597295"/>
    </source>
</evidence>
<dbReference type="Gene3D" id="3.30.420.40">
    <property type="match status" value="2"/>
</dbReference>
<accession>A0ABW5DSR3</accession>
<dbReference type="InterPro" id="IPR000905">
    <property type="entry name" value="Gcp-like_dom"/>
</dbReference>
<keyword evidence="2" id="KW-0012">Acyltransferase</keyword>
<comment type="caution">
    <text evidence="2">The sequence shown here is derived from an EMBL/GenBank/DDBJ whole genome shotgun (WGS) entry which is preliminary data.</text>
</comment>
<dbReference type="RefSeq" id="WP_379877161.1">
    <property type="nucleotide sequence ID" value="NZ_JBHUIP010000012.1"/>
</dbReference>
<proteinExistence type="predicted"/>
<keyword evidence="2" id="KW-0808">Transferase</keyword>
<dbReference type="InterPro" id="IPR022496">
    <property type="entry name" value="T6A_TsaB"/>
</dbReference>
<dbReference type="SUPFAM" id="SSF53067">
    <property type="entry name" value="Actin-like ATPase domain"/>
    <property type="match status" value="2"/>
</dbReference>